<sequence>MTARETPEPGTPAGARRPGFATALFLGRPETDPLTGPAGDPRRLQPAEERFLARLRDFCEKEVDSAAIERADRIPDEVVEGLKDLGALAIRLPRRYGGLGLSTHCYLRALMLTSTTHPALSELLAAHQAIGLVQPLLLFGTDEQKRAFLPRCVREISAFALTEADIGNDPFRMHTTAVYDPASDSYVLDGVKTWTTNGVVADLLVVMAVVPAGESGDGGMTAFVVEADAPGVTVERRNSFLGLRGLENGCVRLHRVVVPAGHRIGAEGEGLAIALAAQDTGRLSLPAVSAAAAKWSVRIARQWSAARVQFGRPLARHDAVAGKVSFIAATAFALEALVEVIARRAAAGDTDTRLDAELAKLFASEQAWVIADELVQLRGGRGYETAESAVARGERGVPVEQLLRDVRVGRIFDGSSEALRAFLAHDLIEAHRAAARGRDTGPWQGTADAGKSPGAEETVGTADSVAAGEAVDPAAVGKVPRPAAAGKAAGTGIPAGPDASAGRHDAGLDDHLEFVARTSRRIAGELAAVAADSGPEGEGLDGRQRFLGRIVDVGAELYAMSASCVYARALGGADGSPAELADAFCRQARLRVAESLARLGENTDAADRAVTGHVLDGRYTWLEEGVVDVSVDGPWIAEQRPGPATGPSLRRVIRPAGTPKTARPSSDETTRRIP</sequence>
<evidence type="ECO:0000256" key="1">
    <source>
        <dbReference type="ARBA" id="ARBA00001974"/>
    </source>
</evidence>
<dbReference type="InterPro" id="IPR009075">
    <property type="entry name" value="AcylCo_DH/oxidase_C"/>
</dbReference>
<dbReference type="InterPro" id="IPR009100">
    <property type="entry name" value="AcylCoA_DH/oxidase_NM_dom_sf"/>
</dbReference>
<reference evidence="10 11" key="1">
    <citation type="submission" date="2022-10" db="EMBL/GenBank/DDBJ databases">
        <title>The complete genomes of actinobacterial strains from the NBC collection.</title>
        <authorList>
            <person name="Joergensen T.S."/>
            <person name="Alvarez Arevalo M."/>
            <person name="Sterndorff E.B."/>
            <person name="Faurdal D."/>
            <person name="Vuksanovic O."/>
            <person name="Mourched A.-S."/>
            <person name="Charusanti P."/>
            <person name="Shaw S."/>
            <person name="Blin K."/>
            <person name="Weber T."/>
        </authorList>
    </citation>
    <scope>NUCLEOTIDE SEQUENCE [LARGE SCALE GENOMIC DNA]</scope>
    <source>
        <strain evidence="10 11">NBC_00156</strain>
    </source>
</reference>
<feature type="region of interest" description="Disordered" evidence="6">
    <location>
        <begin position="1"/>
        <end position="43"/>
    </location>
</feature>
<evidence type="ECO:0000256" key="4">
    <source>
        <dbReference type="ARBA" id="ARBA00022827"/>
    </source>
</evidence>
<dbReference type="InterPro" id="IPR046373">
    <property type="entry name" value="Acyl-CoA_Oxase/DH_mid-dom_sf"/>
</dbReference>
<comment type="cofactor">
    <cofactor evidence="1 5">
        <name>FAD</name>
        <dbReference type="ChEBI" id="CHEBI:57692"/>
    </cofactor>
</comment>
<name>A0ABZ1KYG7_STRAH</name>
<dbReference type="Pfam" id="PF02771">
    <property type="entry name" value="Acyl-CoA_dh_N"/>
    <property type="match status" value="1"/>
</dbReference>
<dbReference type="Gene3D" id="1.20.140.10">
    <property type="entry name" value="Butyryl-CoA Dehydrogenase, subunit A, domain 3"/>
    <property type="match status" value="2"/>
</dbReference>
<dbReference type="InterPro" id="IPR006091">
    <property type="entry name" value="Acyl-CoA_Oxase/DH_mid-dom"/>
</dbReference>
<dbReference type="Pfam" id="PF02770">
    <property type="entry name" value="Acyl-CoA_dh_M"/>
    <property type="match status" value="1"/>
</dbReference>
<comment type="similarity">
    <text evidence="2 5">Belongs to the acyl-CoA dehydrogenase family.</text>
</comment>
<feature type="region of interest" description="Disordered" evidence="6">
    <location>
        <begin position="435"/>
        <end position="458"/>
    </location>
</feature>
<dbReference type="InterPro" id="IPR037069">
    <property type="entry name" value="AcylCoA_DH/ox_N_sf"/>
</dbReference>
<evidence type="ECO:0000313" key="11">
    <source>
        <dbReference type="Proteomes" id="UP001622557"/>
    </source>
</evidence>
<feature type="domain" description="Acyl-CoA dehydrogenase/oxidase C-terminal" evidence="7">
    <location>
        <begin position="268"/>
        <end position="425"/>
    </location>
</feature>
<organism evidence="10 11">
    <name type="scientific">Streptomyces achromogenes</name>
    <dbReference type="NCBI Taxonomy" id="67255"/>
    <lineage>
        <taxon>Bacteria</taxon>
        <taxon>Bacillati</taxon>
        <taxon>Actinomycetota</taxon>
        <taxon>Actinomycetes</taxon>
        <taxon>Kitasatosporales</taxon>
        <taxon>Streptomycetaceae</taxon>
        <taxon>Streptomyces</taxon>
    </lineage>
</organism>
<feature type="domain" description="Acyl-CoA dehydrogenase/oxidase N-terminal" evidence="9">
    <location>
        <begin position="47"/>
        <end position="154"/>
    </location>
</feature>
<dbReference type="GeneID" id="97285778"/>
<evidence type="ECO:0000256" key="6">
    <source>
        <dbReference type="SAM" id="MobiDB-lite"/>
    </source>
</evidence>
<dbReference type="Proteomes" id="UP001622557">
    <property type="component" value="Chromosome"/>
</dbReference>
<dbReference type="Gene3D" id="1.10.540.10">
    <property type="entry name" value="Acyl-CoA dehydrogenase/oxidase, N-terminal domain"/>
    <property type="match status" value="1"/>
</dbReference>
<gene>
    <name evidence="10" type="ORF">OG350_35075</name>
</gene>
<dbReference type="RefSeq" id="WP_405453534.1">
    <property type="nucleotide sequence ID" value="NZ_CP108164.1"/>
</dbReference>
<keyword evidence="5" id="KW-0560">Oxidoreductase</keyword>
<keyword evidence="4 5" id="KW-0274">FAD</keyword>
<evidence type="ECO:0000256" key="5">
    <source>
        <dbReference type="RuleBase" id="RU362125"/>
    </source>
</evidence>
<evidence type="ECO:0000313" key="10">
    <source>
        <dbReference type="EMBL" id="WTQ85205.1"/>
    </source>
</evidence>
<dbReference type="PANTHER" id="PTHR43884">
    <property type="entry name" value="ACYL-COA DEHYDROGENASE"/>
    <property type="match status" value="1"/>
</dbReference>
<keyword evidence="3 5" id="KW-0285">Flavoprotein</keyword>
<dbReference type="Gene3D" id="2.40.110.10">
    <property type="entry name" value="Butyryl-CoA Dehydrogenase, subunit A, domain 2"/>
    <property type="match status" value="1"/>
</dbReference>
<evidence type="ECO:0000259" key="7">
    <source>
        <dbReference type="Pfam" id="PF00441"/>
    </source>
</evidence>
<keyword evidence="11" id="KW-1185">Reference proteome</keyword>
<protein>
    <submittedName>
        <fullName evidence="10">Acyl-CoA dehydrogenase family protein</fullName>
    </submittedName>
</protein>
<feature type="compositionally biased region" description="Basic and acidic residues" evidence="6">
    <location>
        <begin position="665"/>
        <end position="674"/>
    </location>
</feature>
<evidence type="ECO:0000259" key="9">
    <source>
        <dbReference type="Pfam" id="PF02771"/>
    </source>
</evidence>
<dbReference type="InterPro" id="IPR013786">
    <property type="entry name" value="AcylCoA_DH/ox_N"/>
</dbReference>
<dbReference type="InterPro" id="IPR036250">
    <property type="entry name" value="AcylCo_DH-like_C"/>
</dbReference>
<evidence type="ECO:0000256" key="2">
    <source>
        <dbReference type="ARBA" id="ARBA00009347"/>
    </source>
</evidence>
<dbReference type="Pfam" id="PF00441">
    <property type="entry name" value="Acyl-CoA_dh_1"/>
    <property type="match status" value="1"/>
</dbReference>
<evidence type="ECO:0000256" key="3">
    <source>
        <dbReference type="ARBA" id="ARBA00022630"/>
    </source>
</evidence>
<feature type="domain" description="Acyl-CoA oxidase/dehydrogenase middle" evidence="8">
    <location>
        <begin position="158"/>
        <end position="255"/>
    </location>
</feature>
<evidence type="ECO:0000259" key="8">
    <source>
        <dbReference type="Pfam" id="PF02770"/>
    </source>
</evidence>
<dbReference type="SUPFAM" id="SSF47203">
    <property type="entry name" value="Acyl-CoA dehydrogenase C-terminal domain-like"/>
    <property type="match status" value="1"/>
</dbReference>
<dbReference type="SUPFAM" id="SSF56645">
    <property type="entry name" value="Acyl-CoA dehydrogenase NM domain-like"/>
    <property type="match status" value="1"/>
</dbReference>
<feature type="region of interest" description="Disordered" evidence="6">
    <location>
        <begin position="637"/>
        <end position="674"/>
    </location>
</feature>
<accession>A0ABZ1KYG7</accession>
<dbReference type="PANTHER" id="PTHR43884:SF9">
    <property type="entry name" value="COMPLEX I ASSEMBLY FACTOR ACAD9, MITOCHONDRIAL"/>
    <property type="match status" value="1"/>
</dbReference>
<proteinExistence type="inferred from homology"/>
<dbReference type="EMBL" id="CP108164">
    <property type="protein sequence ID" value="WTQ85205.1"/>
    <property type="molecule type" value="Genomic_DNA"/>
</dbReference>
<feature type="region of interest" description="Disordered" evidence="6">
    <location>
        <begin position="485"/>
        <end position="505"/>
    </location>
</feature>